<dbReference type="InterPro" id="IPR053145">
    <property type="entry name" value="AB_hydrolase_Est10"/>
</dbReference>
<sequence>MTAAQEWEVPSYVEVEAFVEEEVELAGAGGTISLPRDHAGTPGVVLLSGGGPFDRDETVGPNKPLKDLAWGLASRGIAVARFDKLTPGLTMTEQYLPSATAAIDALGKHCDPARIFLVGHSMGGRVAPEIARRNPSVAGLVLLAADTRPLHEAAVRVGRHLAAMDPETYQPLLAVFEQQAAAVADPALSPETPAEQLLFGFPAAFWLELREHDPVATASALHLPMLILQGGRDYQVTVEHDLADWRRALEDRATIRVHDKDDHLFFPGDHSSTPSDYTKPQHVDPVVVDEIADWIRSGPPAPRSPAGGRAAARS</sequence>
<proteinExistence type="predicted"/>
<name>A0ABN2BTX1_9ACTN</name>
<feature type="compositionally biased region" description="Low complexity" evidence="1">
    <location>
        <begin position="304"/>
        <end position="314"/>
    </location>
</feature>
<dbReference type="SUPFAM" id="SSF53474">
    <property type="entry name" value="alpha/beta-Hydrolases"/>
    <property type="match status" value="1"/>
</dbReference>
<dbReference type="Gene3D" id="3.40.50.1820">
    <property type="entry name" value="alpha/beta hydrolase"/>
    <property type="match status" value="1"/>
</dbReference>
<evidence type="ECO:0000313" key="4">
    <source>
        <dbReference type="Proteomes" id="UP001500363"/>
    </source>
</evidence>
<dbReference type="PANTHER" id="PTHR43265">
    <property type="entry name" value="ESTERASE ESTD"/>
    <property type="match status" value="1"/>
</dbReference>
<feature type="region of interest" description="Disordered" evidence="1">
    <location>
        <begin position="295"/>
        <end position="314"/>
    </location>
</feature>
<reference evidence="3 4" key="1">
    <citation type="journal article" date="2019" name="Int. J. Syst. Evol. Microbiol.">
        <title>The Global Catalogue of Microorganisms (GCM) 10K type strain sequencing project: providing services to taxonomists for standard genome sequencing and annotation.</title>
        <authorList>
            <consortium name="The Broad Institute Genomics Platform"/>
            <consortium name="The Broad Institute Genome Sequencing Center for Infectious Disease"/>
            <person name="Wu L."/>
            <person name="Ma J."/>
        </authorList>
    </citation>
    <scope>NUCLEOTIDE SEQUENCE [LARGE SCALE GENOMIC DNA]</scope>
    <source>
        <strain evidence="3 4">JCM 14303</strain>
    </source>
</reference>
<dbReference type="Proteomes" id="UP001500363">
    <property type="component" value="Unassembled WGS sequence"/>
</dbReference>
<accession>A0ABN2BTX1</accession>
<evidence type="ECO:0000256" key="1">
    <source>
        <dbReference type="SAM" id="MobiDB-lite"/>
    </source>
</evidence>
<dbReference type="InterPro" id="IPR022742">
    <property type="entry name" value="Hydrolase_4"/>
</dbReference>
<dbReference type="Pfam" id="PF12146">
    <property type="entry name" value="Hydrolase_4"/>
    <property type="match status" value="1"/>
</dbReference>
<evidence type="ECO:0000313" key="3">
    <source>
        <dbReference type="EMBL" id="GAA1546223.1"/>
    </source>
</evidence>
<organism evidence="3 4">
    <name type="scientific">Kribbella lupini</name>
    <dbReference type="NCBI Taxonomy" id="291602"/>
    <lineage>
        <taxon>Bacteria</taxon>
        <taxon>Bacillati</taxon>
        <taxon>Actinomycetota</taxon>
        <taxon>Actinomycetes</taxon>
        <taxon>Propionibacteriales</taxon>
        <taxon>Kribbellaceae</taxon>
        <taxon>Kribbella</taxon>
    </lineage>
</organism>
<gene>
    <name evidence="3" type="ORF">GCM10009741_57230</name>
</gene>
<keyword evidence="4" id="KW-1185">Reference proteome</keyword>
<comment type="caution">
    <text evidence="3">The sequence shown here is derived from an EMBL/GenBank/DDBJ whole genome shotgun (WGS) entry which is preliminary data.</text>
</comment>
<feature type="domain" description="Serine aminopeptidase S33" evidence="2">
    <location>
        <begin position="67"/>
        <end position="241"/>
    </location>
</feature>
<protein>
    <recommendedName>
        <fullName evidence="2">Serine aminopeptidase S33 domain-containing protein</fullName>
    </recommendedName>
</protein>
<dbReference type="EMBL" id="BAAANC010000003">
    <property type="protein sequence ID" value="GAA1546223.1"/>
    <property type="molecule type" value="Genomic_DNA"/>
</dbReference>
<evidence type="ECO:0000259" key="2">
    <source>
        <dbReference type="Pfam" id="PF12146"/>
    </source>
</evidence>
<dbReference type="RefSeq" id="WP_344179654.1">
    <property type="nucleotide sequence ID" value="NZ_BAAANC010000003.1"/>
</dbReference>
<dbReference type="InterPro" id="IPR029058">
    <property type="entry name" value="AB_hydrolase_fold"/>
</dbReference>
<dbReference type="PANTHER" id="PTHR43265:SF1">
    <property type="entry name" value="ESTERASE ESTD"/>
    <property type="match status" value="1"/>
</dbReference>